<feature type="transmembrane region" description="Helical" evidence="2">
    <location>
        <begin position="156"/>
        <end position="181"/>
    </location>
</feature>
<feature type="transmembrane region" description="Helical" evidence="2">
    <location>
        <begin position="24"/>
        <end position="48"/>
    </location>
</feature>
<feature type="region of interest" description="Disordered" evidence="1">
    <location>
        <begin position="318"/>
        <end position="352"/>
    </location>
</feature>
<accession>A0AAN9YFZ4</accession>
<reference evidence="3 4" key="1">
    <citation type="submission" date="2024-02" db="EMBL/GenBank/DDBJ databases">
        <title>De novo assembly and annotation of 12 fungi associated with fruit tree decline syndrome in Ontario, Canada.</title>
        <authorList>
            <person name="Sulman M."/>
            <person name="Ellouze W."/>
            <person name="Ilyukhin E."/>
        </authorList>
    </citation>
    <scope>NUCLEOTIDE SEQUENCE [LARGE SCALE GENOMIC DNA]</scope>
    <source>
        <strain evidence="3 4">M11/M66-122</strain>
    </source>
</reference>
<keyword evidence="2" id="KW-0472">Membrane</keyword>
<organism evidence="3 4">
    <name type="scientific">Diatrype stigma</name>
    <dbReference type="NCBI Taxonomy" id="117547"/>
    <lineage>
        <taxon>Eukaryota</taxon>
        <taxon>Fungi</taxon>
        <taxon>Dikarya</taxon>
        <taxon>Ascomycota</taxon>
        <taxon>Pezizomycotina</taxon>
        <taxon>Sordariomycetes</taxon>
        <taxon>Xylariomycetidae</taxon>
        <taxon>Xylariales</taxon>
        <taxon>Diatrypaceae</taxon>
        <taxon>Diatrype</taxon>
    </lineage>
</organism>
<evidence type="ECO:0000256" key="1">
    <source>
        <dbReference type="SAM" id="MobiDB-lite"/>
    </source>
</evidence>
<feature type="transmembrane region" description="Helical" evidence="2">
    <location>
        <begin position="68"/>
        <end position="99"/>
    </location>
</feature>
<evidence type="ECO:0000256" key="2">
    <source>
        <dbReference type="SAM" id="Phobius"/>
    </source>
</evidence>
<feature type="compositionally biased region" description="Low complexity" evidence="1">
    <location>
        <begin position="336"/>
        <end position="352"/>
    </location>
</feature>
<proteinExistence type="predicted"/>
<evidence type="ECO:0000313" key="4">
    <source>
        <dbReference type="Proteomes" id="UP001320420"/>
    </source>
</evidence>
<comment type="caution">
    <text evidence="3">The sequence shown here is derived from an EMBL/GenBank/DDBJ whole genome shotgun (WGS) entry which is preliminary data.</text>
</comment>
<keyword evidence="2" id="KW-1133">Transmembrane helix</keyword>
<feature type="transmembrane region" description="Helical" evidence="2">
    <location>
        <begin position="187"/>
        <end position="207"/>
    </location>
</feature>
<keyword evidence="4" id="KW-1185">Reference proteome</keyword>
<keyword evidence="2" id="KW-0812">Transmembrane</keyword>
<dbReference type="EMBL" id="JAKJXP020000170">
    <property type="protein sequence ID" value="KAK7740424.1"/>
    <property type="molecule type" value="Genomic_DNA"/>
</dbReference>
<sequence>MDIFEVFDEAYRYIFMFYMNLSPLWLIAFAIGTTWINLYQFCWCFLMAPSKEPDAHLDSYLDVNSGKFTIGLSLLVISATLKATWLAAWIQSLVITWFCDRKWRPPTSSKNIMQIDRTVWATRQPSERGYWIPYEAVYDHFCKFIKVAVYLRTIKAYLFVLVFLPLDSIFSIALSIYAIASNQRVDIAVSAIVAAISVICTSVYFTWEKIWLLAFKNCVYAEQTINNKVWYLAFKYNTGNETRFHINKFHGRHPWDLGFSENLRQVLGQWWQWPFFWWQPERVSRYGNYADQDLPYADWVTRYRTDFLMPPLTGVVIDEPSASPSHGQEPRRRQQRSSAVSRRSQQQSSQGS</sequence>
<protein>
    <submittedName>
        <fullName evidence="3">Uncharacterized protein</fullName>
    </submittedName>
</protein>
<dbReference type="Proteomes" id="UP001320420">
    <property type="component" value="Unassembled WGS sequence"/>
</dbReference>
<dbReference type="AlphaFoldDB" id="A0AAN9YFZ4"/>
<name>A0AAN9YFZ4_9PEZI</name>
<evidence type="ECO:0000313" key="3">
    <source>
        <dbReference type="EMBL" id="KAK7740424.1"/>
    </source>
</evidence>
<gene>
    <name evidence="3" type="ORF">SLS62_011105</name>
</gene>